<dbReference type="Gene3D" id="3.40.50.150">
    <property type="entry name" value="Vaccinia Virus protein VP39"/>
    <property type="match status" value="1"/>
</dbReference>
<evidence type="ECO:0000313" key="2">
    <source>
        <dbReference type="Ensembl" id="ENSEBUP00000018906.1"/>
    </source>
</evidence>
<gene>
    <name evidence="2" type="primary">METTL26</name>
</gene>
<proteinExistence type="inferred from homology"/>
<reference evidence="2" key="2">
    <citation type="submission" date="2025-09" db="UniProtKB">
        <authorList>
            <consortium name="Ensembl"/>
        </authorList>
    </citation>
    <scope>IDENTIFICATION</scope>
</reference>
<evidence type="ECO:0000313" key="3">
    <source>
        <dbReference type="Proteomes" id="UP000694388"/>
    </source>
</evidence>
<dbReference type="GeneTree" id="ENSGT00390000010750"/>
<evidence type="ECO:0000256" key="1">
    <source>
        <dbReference type="ARBA" id="ARBA00008308"/>
    </source>
</evidence>
<dbReference type="AlphaFoldDB" id="A0A8C4WY61"/>
<dbReference type="Pfam" id="PF06080">
    <property type="entry name" value="DUF938"/>
    <property type="match status" value="1"/>
</dbReference>
<keyword evidence="3" id="KW-1185">Reference proteome</keyword>
<dbReference type="InterPro" id="IPR010342">
    <property type="entry name" value="DUF938"/>
</dbReference>
<sequence>MPIRPTNLKRLLGDLFPSVIRFSRTHPLAMLVAPAAENNKHYILEVLRARGFGARPGFALELASGSGQHVTLFASDLPHVLWQPSDIDSACLASISAYVKSSGLQNLLPPLRLDVLQPLQEWPGGPWPQSCDLVLCINLMHISPFTCTQGLFKAARDLLKPSALLVTYGPYAINGTITPQSNVNFDASLRRSNPDWGLRDVATLKELAKENHLEFLEMVHMPANNKCLVFRMQ</sequence>
<dbReference type="PANTHER" id="PTHR20974:SF0">
    <property type="entry name" value="UPF0585 PROTEIN CG18661"/>
    <property type="match status" value="1"/>
</dbReference>
<dbReference type="OMA" id="YLYGPYK"/>
<organism evidence="2 3">
    <name type="scientific">Eptatretus burgeri</name>
    <name type="common">Inshore hagfish</name>
    <dbReference type="NCBI Taxonomy" id="7764"/>
    <lineage>
        <taxon>Eukaryota</taxon>
        <taxon>Metazoa</taxon>
        <taxon>Chordata</taxon>
        <taxon>Craniata</taxon>
        <taxon>Vertebrata</taxon>
        <taxon>Cyclostomata</taxon>
        <taxon>Myxini</taxon>
        <taxon>Myxiniformes</taxon>
        <taxon>Myxinidae</taxon>
        <taxon>Eptatretinae</taxon>
        <taxon>Eptatretus</taxon>
    </lineage>
</organism>
<reference evidence="2" key="1">
    <citation type="submission" date="2025-08" db="UniProtKB">
        <authorList>
            <consortium name="Ensembl"/>
        </authorList>
    </citation>
    <scope>IDENTIFICATION</scope>
</reference>
<dbReference type="Ensembl" id="ENSEBUT00000019482.1">
    <property type="protein sequence ID" value="ENSEBUP00000018906.1"/>
    <property type="gene ID" value="ENSEBUG00000011794.1"/>
</dbReference>
<dbReference type="Proteomes" id="UP000694388">
    <property type="component" value="Unplaced"/>
</dbReference>
<dbReference type="PANTHER" id="PTHR20974">
    <property type="entry name" value="UPF0585 PROTEIN CG18661"/>
    <property type="match status" value="1"/>
</dbReference>
<dbReference type="InterPro" id="IPR029063">
    <property type="entry name" value="SAM-dependent_MTases_sf"/>
</dbReference>
<protein>
    <submittedName>
        <fullName evidence="2">Methyltransferase like 26</fullName>
    </submittedName>
</protein>
<accession>A0A8C4WY61</accession>
<name>A0A8C4WY61_EPTBU</name>
<comment type="similarity">
    <text evidence="1">Belongs to the UPF0585 family.</text>
</comment>
<dbReference type="SUPFAM" id="SSF53335">
    <property type="entry name" value="S-adenosyl-L-methionine-dependent methyltransferases"/>
    <property type="match status" value="1"/>
</dbReference>